<dbReference type="SUPFAM" id="SSF51735">
    <property type="entry name" value="NAD(P)-binding Rossmann-fold domains"/>
    <property type="match status" value="1"/>
</dbReference>
<dbReference type="InterPro" id="IPR050177">
    <property type="entry name" value="Lipid_A_modif_metabolic_enz"/>
</dbReference>
<protein>
    <submittedName>
        <fullName evidence="2">NAD-dependent epimerase/dehydratase family protein</fullName>
    </submittedName>
</protein>
<reference evidence="2 3" key="1">
    <citation type="submission" date="2018-12" db="EMBL/GenBank/DDBJ databases">
        <title>Corynebacterium sanguinis sp. nov., a clinically-associated and environmental corynebacterium.</title>
        <authorList>
            <person name="Gonzales-Siles L."/>
            <person name="Jaen-Luchoro D."/>
            <person name="Cardew S."/>
            <person name="Inganas E."/>
            <person name="Ohlen M."/>
            <person name="Jensie-Markopolous S."/>
            <person name="Pinyeiro-Iglesias B."/>
            <person name="Molin K."/>
            <person name="Skovbjerg S."/>
            <person name="Svensson-Stadler L."/>
            <person name="Funke G."/>
            <person name="Moore E.R.B."/>
        </authorList>
    </citation>
    <scope>NUCLEOTIDE SEQUENCE [LARGE SCALE GENOMIC DNA]</scope>
    <source>
        <strain evidence="2 3">58734</strain>
    </source>
</reference>
<dbReference type="Gene3D" id="3.40.50.720">
    <property type="entry name" value="NAD(P)-binding Rossmann-like Domain"/>
    <property type="match status" value="1"/>
</dbReference>
<dbReference type="InterPro" id="IPR001509">
    <property type="entry name" value="Epimerase_deHydtase"/>
</dbReference>
<dbReference type="Pfam" id="PF01370">
    <property type="entry name" value="Epimerase"/>
    <property type="match status" value="1"/>
</dbReference>
<name>A0A6C1U1Y4_9CORY</name>
<organism evidence="2 3">
    <name type="scientific">Corynebacterium sanguinis</name>
    <dbReference type="NCBI Taxonomy" id="2594913"/>
    <lineage>
        <taxon>Bacteria</taxon>
        <taxon>Bacillati</taxon>
        <taxon>Actinomycetota</taxon>
        <taxon>Actinomycetes</taxon>
        <taxon>Mycobacteriales</taxon>
        <taxon>Corynebacteriaceae</taxon>
        <taxon>Corynebacterium</taxon>
    </lineage>
</organism>
<gene>
    <name evidence="2" type="ORF">EKI59_00685</name>
</gene>
<evidence type="ECO:0000313" key="3">
    <source>
        <dbReference type="Proteomes" id="UP000336646"/>
    </source>
</evidence>
<feature type="domain" description="NAD-dependent epimerase/dehydratase" evidence="1">
    <location>
        <begin position="3"/>
        <end position="255"/>
    </location>
</feature>
<dbReference type="AlphaFoldDB" id="A0A6C1U1Y4"/>
<accession>A0A6C1U1Y4</accession>
<dbReference type="PANTHER" id="PTHR43245">
    <property type="entry name" value="BIFUNCTIONAL POLYMYXIN RESISTANCE PROTEIN ARNA"/>
    <property type="match status" value="1"/>
</dbReference>
<comment type="caution">
    <text evidence="2">The sequence shown here is derived from an EMBL/GenBank/DDBJ whole genome shotgun (WGS) entry which is preliminary data.</text>
</comment>
<dbReference type="InterPro" id="IPR036291">
    <property type="entry name" value="NAD(P)-bd_dom_sf"/>
</dbReference>
<dbReference type="RefSeq" id="WP_144772395.1">
    <property type="nucleotide sequence ID" value="NZ_JALXXP010000002.1"/>
</dbReference>
<dbReference type="EMBL" id="RXIR01000001">
    <property type="protein sequence ID" value="TVS30335.1"/>
    <property type="molecule type" value="Genomic_DNA"/>
</dbReference>
<evidence type="ECO:0000313" key="2">
    <source>
        <dbReference type="EMBL" id="TVS30335.1"/>
    </source>
</evidence>
<dbReference type="OrthoDB" id="3338687at2"/>
<dbReference type="Proteomes" id="UP000336646">
    <property type="component" value="Unassembled WGS sequence"/>
</dbReference>
<proteinExistence type="predicted"/>
<evidence type="ECO:0000259" key="1">
    <source>
        <dbReference type="Pfam" id="PF01370"/>
    </source>
</evidence>
<sequence length="549" mass="59110">MKIAITGASGNVGTALLRALHKDNEVTDIIGISRRMPSSKQEPYAGVEWHSIDIGAAAPENEAVSQLTGAFTGADTVIHLAWIIYPNHDRELLRRVNVEGTERVLDAAAAAGVKHIVVASSIGAYNSDDARGSVQDAQDTPPLRGEDFPARGIEGSHYSEDKGAVEALLDAFETTHPDITVARLRPGLIFQADAASEVQRFFLGSAAPVGVLRKAKLPALLLPKGIRAQAVHADDIAQAYLLAAKKRATGAFNICADDILYPKDFANLIDHGRFVELPPAVVRAAATAAHRAGALPADAGWIDMAMGVPMMDNSRAKHELGWQPTRSAKDTVRELIDAMINGSGHNSPSLWAEDSTDKVLPRLGVTAGETAQMAQETASPSSEVDLELLEHYLANHLTGARGAVERLDKMTMNYQDTPVFAQIARVAREIRADRDFLEILTRKFGFNPKPAQGALAWAGERFGRLKPNGRVAQRSPMALLLEAEMMRSAVVGKIGGWEVLLDNAEHLGIDAGVFEALIDAAHGQLSLITEVHEYASATAFREDRETYKG</sequence>